<protein>
    <recommendedName>
        <fullName evidence="4">Protein phosphatase inhibitor</fullName>
    </recommendedName>
</protein>
<dbReference type="GO" id="GO:0008157">
    <property type="term" value="F:protein phosphatase 1 binding"/>
    <property type="evidence" value="ECO:0007669"/>
    <property type="project" value="TreeGrafter"/>
</dbReference>
<dbReference type="AlphaFoldDB" id="A0A6A5C4F5"/>
<proteinExistence type="predicted"/>
<dbReference type="OrthoDB" id="307488at2759"/>
<sequence length="173" mass="18779">MSHPAVHTLGSLIESHTTNVASSSSSSLPQQHPSQFHSANINALPHYSSSDNSRITTTSGTLSSPSVSSGTLVMPNNTSSSTTTASNAPTTSVVTVFAPMEASQIRMKLRAQRKKKHVTFTKDVEDNEHKQMKTSKKCCIFHRKKAYYESDTESDSSDDEDNEDKAPCPECGK</sequence>
<dbReference type="RefSeq" id="XP_044566365.1">
    <property type="nucleotide sequence ID" value="XM_044702814.1"/>
</dbReference>
<dbReference type="Pfam" id="PF07491">
    <property type="entry name" value="PPI_Ypi1"/>
    <property type="match status" value="1"/>
</dbReference>
<evidence type="ECO:0000313" key="2">
    <source>
        <dbReference type="EMBL" id="KAF0981652.1"/>
    </source>
</evidence>
<dbReference type="PANTHER" id="PTHR20835">
    <property type="entry name" value="E3 UBIQUITIN-PROTEIN LIGASE PPP1R11-RELATED"/>
    <property type="match status" value="1"/>
</dbReference>
<reference evidence="2 3" key="1">
    <citation type="journal article" date="2019" name="Sci. Rep.">
        <title>Nanopore sequencing improves the draft genome of the human pathogenic amoeba Naegleria fowleri.</title>
        <authorList>
            <person name="Liechti N."/>
            <person name="Schurch N."/>
            <person name="Bruggmann R."/>
            <person name="Wittwer M."/>
        </authorList>
    </citation>
    <scope>NUCLEOTIDE SEQUENCE [LARGE SCALE GENOMIC DNA]</scope>
    <source>
        <strain evidence="2 3">ATCC 30894</strain>
    </source>
</reference>
<name>A0A6A5C4F5_NAEFO</name>
<dbReference type="VEuPathDB" id="AmoebaDB:FDP41_012309"/>
<dbReference type="EMBL" id="VFQX01000013">
    <property type="protein sequence ID" value="KAF0981652.1"/>
    <property type="molecule type" value="Genomic_DNA"/>
</dbReference>
<feature type="region of interest" description="Disordered" evidence="1">
    <location>
        <begin position="147"/>
        <end position="173"/>
    </location>
</feature>
<dbReference type="InterPro" id="IPR011107">
    <property type="entry name" value="PPI_Ypi1"/>
</dbReference>
<feature type="compositionally biased region" description="Low complexity" evidence="1">
    <location>
        <begin position="56"/>
        <end position="88"/>
    </location>
</feature>
<feature type="region of interest" description="Disordered" evidence="1">
    <location>
        <begin position="43"/>
        <end position="88"/>
    </location>
</feature>
<feature type="compositionally biased region" description="Acidic residues" evidence="1">
    <location>
        <begin position="150"/>
        <end position="163"/>
    </location>
</feature>
<feature type="compositionally biased region" description="Basic and acidic residues" evidence="1">
    <location>
        <begin position="164"/>
        <end position="173"/>
    </location>
</feature>
<accession>A0A6A5C4F5</accession>
<dbReference type="VEuPathDB" id="AmoebaDB:NF0052830"/>
<dbReference type="GO" id="GO:0005634">
    <property type="term" value="C:nucleus"/>
    <property type="evidence" value="ECO:0007669"/>
    <property type="project" value="TreeGrafter"/>
</dbReference>
<dbReference type="GeneID" id="68119524"/>
<keyword evidence="3" id="KW-1185">Reference proteome</keyword>
<comment type="caution">
    <text evidence="2">The sequence shown here is derived from an EMBL/GenBank/DDBJ whole genome shotgun (WGS) entry which is preliminary data.</text>
</comment>
<gene>
    <name evidence="2" type="ORF">FDP41_012309</name>
</gene>
<dbReference type="GO" id="GO:0004865">
    <property type="term" value="F:protein serine/threonine phosphatase inhibitor activity"/>
    <property type="evidence" value="ECO:0007669"/>
    <property type="project" value="InterPro"/>
</dbReference>
<dbReference type="PANTHER" id="PTHR20835:SF0">
    <property type="entry name" value="E3 UBIQUITIN-PROTEIN LIGASE PPP1R11"/>
    <property type="match status" value="1"/>
</dbReference>
<organism evidence="2 3">
    <name type="scientific">Naegleria fowleri</name>
    <name type="common">Brain eating amoeba</name>
    <dbReference type="NCBI Taxonomy" id="5763"/>
    <lineage>
        <taxon>Eukaryota</taxon>
        <taxon>Discoba</taxon>
        <taxon>Heterolobosea</taxon>
        <taxon>Tetramitia</taxon>
        <taxon>Eutetramitia</taxon>
        <taxon>Vahlkampfiidae</taxon>
        <taxon>Naegleria</taxon>
    </lineage>
</organism>
<dbReference type="Proteomes" id="UP000444721">
    <property type="component" value="Unassembled WGS sequence"/>
</dbReference>
<evidence type="ECO:0008006" key="4">
    <source>
        <dbReference type="Google" id="ProtNLM"/>
    </source>
</evidence>
<evidence type="ECO:0000313" key="3">
    <source>
        <dbReference type="Proteomes" id="UP000444721"/>
    </source>
</evidence>
<dbReference type="VEuPathDB" id="AmoebaDB:NfTy_039480"/>
<evidence type="ECO:0000256" key="1">
    <source>
        <dbReference type="SAM" id="MobiDB-lite"/>
    </source>
</evidence>